<reference evidence="2 3" key="1">
    <citation type="journal article" date="2021" name="Elife">
        <title>Chloroplast acquisition without the gene transfer in kleptoplastic sea slugs, Plakobranchus ocellatus.</title>
        <authorList>
            <person name="Maeda T."/>
            <person name="Takahashi S."/>
            <person name="Yoshida T."/>
            <person name="Shimamura S."/>
            <person name="Takaki Y."/>
            <person name="Nagai Y."/>
            <person name="Toyoda A."/>
            <person name="Suzuki Y."/>
            <person name="Arimoto A."/>
            <person name="Ishii H."/>
            <person name="Satoh N."/>
            <person name="Nishiyama T."/>
            <person name="Hasebe M."/>
            <person name="Maruyama T."/>
            <person name="Minagawa J."/>
            <person name="Obokata J."/>
            <person name="Shigenobu S."/>
        </authorList>
    </citation>
    <scope>NUCLEOTIDE SEQUENCE [LARGE SCALE GENOMIC DNA]</scope>
</reference>
<dbReference type="EMBL" id="BLXT01001552">
    <property type="protein sequence ID" value="GFN86610.1"/>
    <property type="molecule type" value="Genomic_DNA"/>
</dbReference>
<protein>
    <submittedName>
        <fullName evidence="2">Uncharacterized protein</fullName>
    </submittedName>
</protein>
<accession>A0AAV3YT79</accession>
<dbReference type="AlphaFoldDB" id="A0AAV3YT79"/>
<evidence type="ECO:0000256" key="1">
    <source>
        <dbReference type="SAM" id="MobiDB-lite"/>
    </source>
</evidence>
<feature type="region of interest" description="Disordered" evidence="1">
    <location>
        <begin position="23"/>
        <end position="83"/>
    </location>
</feature>
<evidence type="ECO:0000313" key="3">
    <source>
        <dbReference type="Proteomes" id="UP000735302"/>
    </source>
</evidence>
<sequence length="83" mass="9336">MYCSQTKTVHRITPNEVGFPLQNLHLEHPPQRNPHPGHPSQKGATEDRAISRPSTTEDSNPRHLSRKELNSGFPKTDDLAALF</sequence>
<comment type="caution">
    <text evidence="2">The sequence shown here is derived from an EMBL/GenBank/DDBJ whole genome shotgun (WGS) entry which is preliminary data.</text>
</comment>
<name>A0AAV3YT79_9GAST</name>
<proteinExistence type="predicted"/>
<keyword evidence="3" id="KW-1185">Reference proteome</keyword>
<gene>
    <name evidence="2" type="ORF">PoB_001311600</name>
</gene>
<organism evidence="2 3">
    <name type="scientific">Plakobranchus ocellatus</name>
    <dbReference type="NCBI Taxonomy" id="259542"/>
    <lineage>
        <taxon>Eukaryota</taxon>
        <taxon>Metazoa</taxon>
        <taxon>Spiralia</taxon>
        <taxon>Lophotrochozoa</taxon>
        <taxon>Mollusca</taxon>
        <taxon>Gastropoda</taxon>
        <taxon>Heterobranchia</taxon>
        <taxon>Euthyneura</taxon>
        <taxon>Panpulmonata</taxon>
        <taxon>Sacoglossa</taxon>
        <taxon>Placobranchoidea</taxon>
        <taxon>Plakobranchidae</taxon>
        <taxon>Plakobranchus</taxon>
    </lineage>
</organism>
<evidence type="ECO:0000313" key="2">
    <source>
        <dbReference type="EMBL" id="GFN86610.1"/>
    </source>
</evidence>
<dbReference type="Proteomes" id="UP000735302">
    <property type="component" value="Unassembled WGS sequence"/>
</dbReference>